<sequence>MMSDPDRWIEDWLSPPRLAVYLAATGHDLDRALALYEWNARAAAALHHDLGHLEVGLRNAYDRALRRRDTPRDRHWAFDPSRHFPVVEQRARNGAVIDANAKPRAQIESAVRSARRDAKGAPTPPGKVIAELQFGFWRYLSAARHHDTLWIPYLRTAFRRGTDRRDVDKPVGRLHQLRNRVAHNETLIELDLRARHRDLFAVARLLSVPLHDHIADCSPVPAVLDDRP</sequence>
<organism evidence="1 2">
    <name type="scientific">Pseudonocardia parietis</name>
    <dbReference type="NCBI Taxonomy" id="570936"/>
    <lineage>
        <taxon>Bacteria</taxon>
        <taxon>Bacillati</taxon>
        <taxon>Actinomycetota</taxon>
        <taxon>Actinomycetes</taxon>
        <taxon>Pseudonocardiales</taxon>
        <taxon>Pseudonocardiaceae</taxon>
        <taxon>Pseudonocardia</taxon>
    </lineage>
</organism>
<gene>
    <name evidence="1" type="ORF">JOF36_007136</name>
</gene>
<evidence type="ECO:0000313" key="1">
    <source>
        <dbReference type="EMBL" id="MBP2371363.1"/>
    </source>
</evidence>
<accession>A0ABS4W613</accession>
<name>A0ABS4W613_9PSEU</name>
<evidence type="ECO:0008006" key="3">
    <source>
        <dbReference type="Google" id="ProtNLM"/>
    </source>
</evidence>
<dbReference type="EMBL" id="JAGINU010000002">
    <property type="protein sequence ID" value="MBP2371363.1"/>
    <property type="molecule type" value="Genomic_DNA"/>
</dbReference>
<protein>
    <recommendedName>
        <fullName evidence="3">Abi-like protein</fullName>
    </recommendedName>
</protein>
<reference evidence="1 2" key="1">
    <citation type="submission" date="2021-03" db="EMBL/GenBank/DDBJ databases">
        <title>Sequencing the genomes of 1000 actinobacteria strains.</title>
        <authorList>
            <person name="Klenk H.-P."/>
        </authorList>
    </citation>
    <scope>NUCLEOTIDE SEQUENCE [LARGE SCALE GENOMIC DNA]</scope>
    <source>
        <strain evidence="1 2">DSM 45256</strain>
    </source>
</reference>
<comment type="caution">
    <text evidence="1">The sequence shown here is derived from an EMBL/GenBank/DDBJ whole genome shotgun (WGS) entry which is preliminary data.</text>
</comment>
<proteinExistence type="predicted"/>
<evidence type="ECO:0000313" key="2">
    <source>
        <dbReference type="Proteomes" id="UP001519295"/>
    </source>
</evidence>
<dbReference type="Proteomes" id="UP001519295">
    <property type="component" value="Unassembled WGS sequence"/>
</dbReference>
<keyword evidence="2" id="KW-1185">Reference proteome</keyword>